<feature type="non-terminal residue" evidence="2">
    <location>
        <position position="70"/>
    </location>
</feature>
<organism evidence="2 3">
    <name type="scientific">Daubentonia madagascariensis</name>
    <name type="common">Aye-aye</name>
    <name type="synonym">Sciurus madagascariensis</name>
    <dbReference type="NCBI Taxonomy" id="31869"/>
    <lineage>
        <taxon>Eukaryota</taxon>
        <taxon>Metazoa</taxon>
        <taxon>Chordata</taxon>
        <taxon>Craniata</taxon>
        <taxon>Vertebrata</taxon>
        <taxon>Euteleostomi</taxon>
        <taxon>Mammalia</taxon>
        <taxon>Eutheria</taxon>
        <taxon>Euarchontoglires</taxon>
        <taxon>Primates</taxon>
        <taxon>Strepsirrhini</taxon>
        <taxon>Chiromyiformes</taxon>
        <taxon>Daubentoniidae</taxon>
        <taxon>Daubentonia</taxon>
    </lineage>
</organism>
<feature type="region of interest" description="Disordered" evidence="1">
    <location>
        <begin position="51"/>
        <end position="70"/>
    </location>
</feature>
<keyword evidence="3" id="KW-1185">Reference proteome</keyword>
<evidence type="ECO:0000256" key="1">
    <source>
        <dbReference type="SAM" id="MobiDB-lite"/>
    </source>
</evidence>
<keyword evidence="2" id="KW-0472">Membrane</keyword>
<comment type="caution">
    <text evidence="2">The sequence shown here is derived from an EMBL/GenBank/DDBJ whole genome shotgun (WGS) entry which is preliminary data.</text>
</comment>
<keyword evidence="2" id="KW-0812">Transmembrane</keyword>
<sequence>MLFLALGGPWAPGLRLSGKRTALRAATALRSPRTAVSRAASCGGLSGPVGGGSAGLRGAAPVLRRPGRAQ</sequence>
<proteinExistence type="predicted"/>
<evidence type="ECO:0000313" key="3">
    <source>
        <dbReference type="Proteomes" id="UP001610411"/>
    </source>
</evidence>
<evidence type="ECO:0000313" key="2">
    <source>
        <dbReference type="EMBL" id="KAL2766832.1"/>
    </source>
</evidence>
<dbReference type="AlphaFoldDB" id="A0ABD2DJC6"/>
<reference evidence="2 3" key="1">
    <citation type="journal article" date="2024" name="G3 (Bethesda)">
        <title>A hybrid genome assembly of the endangered aye-aye (Daubentonia madagascariensis).</title>
        <authorList>
            <person name="Versoza C.J."/>
            <person name="Pfeifer S.P."/>
        </authorList>
    </citation>
    <scope>NUCLEOTIDE SEQUENCE [LARGE SCALE GENOMIC DNA]</scope>
    <source>
        <strain evidence="2">6821</strain>
    </source>
</reference>
<dbReference type="EMBL" id="JBFSEQ010000010">
    <property type="protein sequence ID" value="KAL2766832.1"/>
    <property type="molecule type" value="Genomic_DNA"/>
</dbReference>
<dbReference type="Proteomes" id="UP001610411">
    <property type="component" value="Unassembled WGS sequence"/>
</dbReference>
<protein>
    <submittedName>
        <fullName evidence="2">Transmembrane protein 70, mitochondrial isoform b</fullName>
    </submittedName>
</protein>
<gene>
    <name evidence="2" type="ORF">WCI35_024886</name>
</gene>
<accession>A0ABD2DJC6</accession>
<name>A0ABD2DJC6_DAUMA</name>